<dbReference type="OrthoDB" id="9816453at2"/>
<dbReference type="PANTHER" id="PTHR40446:SF2">
    <property type="entry name" value="N-ACETYLGLUCOSAMINE-1-PHOSPHODIESTER ALPHA-N-ACETYLGLUCOSAMINIDASE"/>
    <property type="match status" value="1"/>
</dbReference>
<protein>
    <submittedName>
        <fullName evidence="3">Uncharacterized protein DUF2233</fullName>
    </submittedName>
</protein>
<keyword evidence="1" id="KW-0732">Signal</keyword>
<dbReference type="Pfam" id="PF09992">
    <property type="entry name" value="NAGPA"/>
    <property type="match status" value="1"/>
</dbReference>
<evidence type="ECO:0000313" key="3">
    <source>
        <dbReference type="EMBL" id="RPF49570.1"/>
    </source>
</evidence>
<evidence type="ECO:0000313" key="4">
    <source>
        <dbReference type="Proteomes" id="UP000282654"/>
    </source>
</evidence>
<name>A0A3N5B1S1_9THEO</name>
<evidence type="ECO:0000256" key="1">
    <source>
        <dbReference type="SAM" id="SignalP"/>
    </source>
</evidence>
<dbReference type="EMBL" id="RKRE01000001">
    <property type="protein sequence ID" value="RPF49570.1"/>
    <property type="molecule type" value="Genomic_DNA"/>
</dbReference>
<feature type="chain" id="PRO_5017977598" evidence="1">
    <location>
        <begin position="24"/>
        <end position="347"/>
    </location>
</feature>
<accession>A0A3N5B1S1</accession>
<keyword evidence="4" id="KW-1185">Reference proteome</keyword>
<gene>
    <name evidence="3" type="ORF">EDD75_0387</name>
</gene>
<organism evidence="3 4">
    <name type="scientific">Thermodesulfitimonas autotrophica</name>
    <dbReference type="NCBI Taxonomy" id="1894989"/>
    <lineage>
        <taxon>Bacteria</taxon>
        <taxon>Bacillati</taxon>
        <taxon>Bacillota</taxon>
        <taxon>Clostridia</taxon>
        <taxon>Thermoanaerobacterales</taxon>
        <taxon>Thermoanaerobacteraceae</taxon>
        <taxon>Thermodesulfitimonas</taxon>
    </lineage>
</organism>
<dbReference type="PANTHER" id="PTHR40446">
    <property type="entry name" value="N-ACETYLGLUCOSAMINE-1-PHOSPHODIESTER ALPHA-N-ACETYLGLUCOSAMINIDASE"/>
    <property type="match status" value="1"/>
</dbReference>
<proteinExistence type="predicted"/>
<dbReference type="AlphaFoldDB" id="A0A3N5B1S1"/>
<comment type="caution">
    <text evidence="3">The sequence shown here is derived from an EMBL/GenBank/DDBJ whole genome shotgun (WGS) entry which is preliminary data.</text>
</comment>
<reference evidence="3 4" key="1">
    <citation type="submission" date="2018-11" db="EMBL/GenBank/DDBJ databases">
        <title>Genomic Encyclopedia of Type Strains, Phase IV (KMG-IV): sequencing the most valuable type-strain genomes for metagenomic binning, comparative biology and taxonomic classification.</title>
        <authorList>
            <person name="Goeker M."/>
        </authorList>
    </citation>
    <scope>NUCLEOTIDE SEQUENCE [LARGE SCALE GENOMIC DNA]</scope>
    <source>
        <strain evidence="3 4">DSM 102936</strain>
    </source>
</reference>
<feature type="domain" description="Phosphodiester glycosidase" evidence="2">
    <location>
        <begin position="178"/>
        <end position="344"/>
    </location>
</feature>
<dbReference type="Proteomes" id="UP000282654">
    <property type="component" value="Unassembled WGS sequence"/>
</dbReference>
<dbReference type="RefSeq" id="WP_123927226.1">
    <property type="nucleotide sequence ID" value="NZ_RKRE01000001.1"/>
</dbReference>
<evidence type="ECO:0000259" key="2">
    <source>
        <dbReference type="Pfam" id="PF09992"/>
    </source>
</evidence>
<dbReference type="InterPro" id="IPR018711">
    <property type="entry name" value="NAGPA"/>
</dbReference>
<sequence length="347" mass="37314">MRRFLFAVVILLATLLLAAPALAGDPVSYKTAKINGHAVSMVTVDLSDRRVEVRPVLANGKTGQVSDLAVMAKRVNAIAAVNGTFFNAYSDMTSWGTIVIDGILHRAGNSGGAIGITADNRVKVAHLRVKVEGTINGGEKWFESWYAWDLNRNINDSQAIVVFTPSFGQAMRAPVATTVAVRQGRVVSIQPGPVSIPSDGYVIGFGPGSRHIASRFSVGDAVRVRYVFTDEKGNPLDWGDVRHVIQAGPLLVRDGKNVLDLAADGMREPKFFRKGSWSFVGVKWDEKLVVGTVSGVTMGEMAQAVQKLGLKDAISLDGNASCGLYYRGGYKVKPGRRLSNCLAVIVR</sequence>
<feature type="signal peptide" evidence="1">
    <location>
        <begin position="1"/>
        <end position="23"/>
    </location>
</feature>